<feature type="transmembrane region" description="Helical" evidence="1">
    <location>
        <begin position="166"/>
        <end position="196"/>
    </location>
</feature>
<feature type="transmembrane region" description="Helical" evidence="1">
    <location>
        <begin position="292"/>
        <end position="311"/>
    </location>
</feature>
<feature type="transmembrane region" description="Helical" evidence="1">
    <location>
        <begin position="323"/>
        <end position="343"/>
    </location>
</feature>
<feature type="transmembrane region" description="Helical" evidence="1">
    <location>
        <begin position="93"/>
        <end position="112"/>
    </location>
</feature>
<dbReference type="Proteomes" id="UP000229001">
    <property type="component" value="Unassembled WGS sequence"/>
</dbReference>
<feature type="transmembrane region" description="Helical" evidence="1">
    <location>
        <begin position="261"/>
        <end position="280"/>
    </location>
</feature>
<proteinExistence type="predicted"/>
<feature type="transmembrane region" description="Helical" evidence="1">
    <location>
        <begin position="6"/>
        <end position="26"/>
    </location>
</feature>
<accession>A0A2M7ATI7</accession>
<sequence length="481" mass="56687">MKKYIVKILLSLSIIFFIVIFSYLSIRRNKTLNSYYYDLGIMNQVVYNTSHGRFLEMTNQDLKKNVSRLAIHFDPILAIFAPFYKIYEGPEVLLIGQVIILGLGALAVFLISKKVLKKKLISLIFSLSYLFYFSIQRTALFDFHAVTLATTFFLFALYFNLVKKNFWYYFFIFLSLMTKEHIGLIVFFLGGYLFFIKKQRKTGIITAILGVIFFVATVYFIIPYFRGSEHFATGYFINIKSRLPTIIRDGKSYFKLIMSPLFYALFSPLTLLIALPEWAINILSINSNQRSIYFHYNSIIVAFLFYSLILGYKNFDKIIKNKFIKSIVFLIFILVNFYSIYLYNPIPYFVKQPTIYKDINKIKSRSIQFWVDKLKDENIKVSTTPKLAPFFTNRKYYYNFLYDTAYASMGKTDEDIYKNEIDKYTLADYIIINRSEIGDISKENIPVKFYFKLLDDKNFKMEFGDDQGENSIEVYKRVKSL</sequence>
<name>A0A2M7ATI7_9BACT</name>
<gene>
    <name evidence="2" type="ORF">COS77_04320</name>
</gene>
<evidence type="ECO:0008006" key="4">
    <source>
        <dbReference type="Google" id="ProtNLM"/>
    </source>
</evidence>
<dbReference type="EMBL" id="PEVZ01000068">
    <property type="protein sequence ID" value="PIU73922.1"/>
    <property type="molecule type" value="Genomic_DNA"/>
</dbReference>
<comment type="caution">
    <text evidence="2">The sequence shown here is derived from an EMBL/GenBank/DDBJ whole genome shotgun (WGS) entry which is preliminary data.</text>
</comment>
<feature type="transmembrane region" description="Helical" evidence="1">
    <location>
        <begin position="202"/>
        <end position="222"/>
    </location>
</feature>
<dbReference type="Pfam" id="PF09852">
    <property type="entry name" value="DUF2079"/>
    <property type="match status" value="1"/>
</dbReference>
<dbReference type="InterPro" id="IPR018650">
    <property type="entry name" value="STSV1_Orf64"/>
</dbReference>
<evidence type="ECO:0000313" key="2">
    <source>
        <dbReference type="EMBL" id="PIU73922.1"/>
    </source>
</evidence>
<feature type="transmembrane region" description="Helical" evidence="1">
    <location>
        <begin position="69"/>
        <end position="87"/>
    </location>
</feature>
<keyword evidence="1" id="KW-0812">Transmembrane</keyword>
<keyword evidence="1" id="KW-0472">Membrane</keyword>
<keyword evidence="1" id="KW-1133">Transmembrane helix</keyword>
<feature type="transmembrane region" description="Helical" evidence="1">
    <location>
        <begin position="141"/>
        <end position="159"/>
    </location>
</feature>
<protein>
    <recommendedName>
        <fullName evidence="4">Glycosyltransferase RgtA/B/C/D-like domain-containing protein</fullName>
    </recommendedName>
</protein>
<reference evidence="3" key="1">
    <citation type="submission" date="2017-09" db="EMBL/GenBank/DDBJ databases">
        <title>Depth-based differentiation of microbial function through sediment-hosted aquifers and enrichment of novel symbionts in the deep terrestrial subsurface.</title>
        <authorList>
            <person name="Probst A.J."/>
            <person name="Ladd B."/>
            <person name="Jarett J.K."/>
            <person name="Geller-Mcgrath D.E."/>
            <person name="Sieber C.M.K."/>
            <person name="Emerson J.B."/>
            <person name="Anantharaman K."/>
            <person name="Thomas B.C."/>
            <person name="Malmstrom R."/>
            <person name="Stieglmeier M."/>
            <person name="Klingl A."/>
            <person name="Woyke T."/>
            <person name="Ryan C.M."/>
            <person name="Banfield J.F."/>
        </authorList>
    </citation>
    <scope>NUCLEOTIDE SEQUENCE [LARGE SCALE GENOMIC DNA]</scope>
</reference>
<evidence type="ECO:0000313" key="3">
    <source>
        <dbReference type="Proteomes" id="UP000229001"/>
    </source>
</evidence>
<organism evidence="2 3">
    <name type="scientific">Candidatus Roizmanbacteria bacterium CG06_land_8_20_14_3_00_34_14</name>
    <dbReference type="NCBI Taxonomy" id="1974848"/>
    <lineage>
        <taxon>Bacteria</taxon>
        <taxon>Candidatus Roizmaniibacteriota</taxon>
    </lineage>
</organism>
<evidence type="ECO:0000256" key="1">
    <source>
        <dbReference type="SAM" id="Phobius"/>
    </source>
</evidence>
<feature type="transmembrane region" description="Helical" evidence="1">
    <location>
        <begin position="119"/>
        <end position="135"/>
    </location>
</feature>
<dbReference type="AlphaFoldDB" id="A0A2M7ATI7"/>